<reference evidence="2 3" key="1">
    <citation type="journal article" date="2009" name="Nature">
        <title>Evolution of pathogenicity and sexual reproduction in eight Candida genomes.</title>
        <authorList>
            <person name="Butler G."/>
            <person name="Rasmussen M.D."/>
            <person name="Lin M.F."/>
            <person name="Santos M.A."/>
            <person name="Sakthikumar S."/>
            <person name="Munro C.A."/>
            <person name="Rheinbay E."/>
            <person name="Grabherr M."/>
            <person name="Forche A."/>
            <person name="Reedy J.L."/>
            <person name="Agrafioti I."/>
            <person name="Arnaud M.B."/>
            <person name="Bates S."/>
            <person name="Brown A.J."/>
            <person name="Brunke S."/>
            <person name="Costanzo M.C."/>
            <person name="Fitzpatrick D.A."/>
            <person name="de Groot P.W."/>
            <person name="Harris D."/>
            <person name="Hoyer L.L."/>
            <person name="Hube B."/>
            <person name="Klis F.M."/>
            <person name="Kodira C."/>
            <person name="Lennard N."/>
            <person name="Logue M.E."/>
            <person name="Martin R."/>
            <person name="Neiman A.M."/>
            <person name="Nikolaou E."/>
            <person name="Quail M.A."/>
            <person name="Quinn J."/>
            <person name="Santos M.C."/>
            <person name="Schmitzberger F.F."/>
            <person name="Sherlock G."/>
            <person name="Shah P."/>
            <person name="Silverstein K.A."/>
            <person name="Skrzypek M.S."/>
            <person name="Soll D."/>
            <person name="Staggs R."/>
            <person name="Stansfield I."/>
            <person name="Stumpf M.P."/>
            <person name="Sudbery P.E."/>
            <person name="Srikantha T."/>
            <person name="Zeng Q."/>
            <person name="Berman J."/>
            <person name="Berriman M."/>
            <person name="Heitman J."/>
            <person name="Gow N.A."/>
            <person name="Lorenz M.C."/>
            <person name="Birren B.W."/>
            <person name="Kellis M."/>
            <person name="Cuomo C.A."/>
        </authorList>
    </citation>
    <scope>NUCLEOTIDE SEQUENCE [LARGE SCALE GENOMIC DNA]</scope>
    <source>
        <strain evidence="3">ATCC 11503 / BCRC 21390 / CBS 2605 / JCM 1781 / NBRC 1676 / NRRL YB-4239</strain>
    </source>
</reference>
<feature type="compositionally biased region" description="Low complexity" evidence="1">
    <location>
        <begin position="60"/>
        <end position="79"/>
    </location>
</feature>
<proteinExistence type="predicted"/>
<feature type="compositionally biased region" description="Basic residues" evidence="1">
    <location>
        <begin position="42"/>
        <end position="59"/>
    </location>
</feature>
<name>A5DWQ5_LODEL</name>
<feature type="region of interest" description="Disordered" evidence="1">
    <location>
        <begin position="696"/>
        <end position="733"/>
    </location>
</feature>
<feature type="region of interest" description="Disordered" evidence="1">
    <location>
        <begin position="347"/>
        <end position="375"/>
    </location>
</feature>
<feature type="region of interest" description="Disordered" evidence="1">
    <location>
        <begin position="401"/>
        <end position="478"/>
    </location>
</feature>
<sequence length="733" mass="80387">MSTNERGNANNPPSTVSRLPSEESVSSNLTQASDELPSLSVTHKRPHSARLKSHHRSSSHNKLLNKLSASASASASALATARPNLNRSKSTDGLMKRQNAALKRSNRSFTKVAGLQPLTKTMSNQSLKSNKSNTSLKAMSSNIKLKASKPIMRLHDDDENDDEYEDLGDAGTEPNAPAPERFDSQETVSTVGLTFQPNVPSLYEQINRMVPDPTPQTEPKLEVLQETSYSRPETFSSNNNNNIINNNNINSSNSNRNIGNNDGKNDARDYNGDGGRGAVPPIHSTQSSTDDLSQAANLYGGSLLLSQSTGVVRKIDPVGIKETISTGFKHRNTNVLETLGISFKANPIDPQSEKNRAAEPVITSQNISQRNSYQPDQTIMSNLQRTNDQYKLQIDGPAQQNYVQKAQRAQQAQQAPPTQAPLQQRPHHQPQQQPLRRRMDTTFERERHDQSKLLNDINKSGSTPSFASDHGSSKNIETRTQQKLWLQRESSLMDVANMDHPKLGNFSSLSLNNLMFSNSYNSNGSLRDYGYGHVFGGGGGGVGGSSGAVGTGTVSSNNYIKPMTPITPGGVNGLSGFNFTPALDLPINAHSIQNFVQNIHQTSIQSRTEFERLNREYLNVRRHHNPMAESLKRISTGAGESEIKIEKRNNKRGNNNQSIANDFNDFAPAYKEKRSEAAGTVNRIWQDAIFSIASSLSPNKSTSGALENTRPSNTRMTSVGKHSQFSRHGQHAK</sequence>
<evidence type="ECO:0000313" key="3">
    <source>
        <dbReference type="Proteomes" id="UP000001996"/>
    </source>
</evidence>
<dbReference type="STRING" id="379508.A5DWQ5"/>
<accession>A5DWQ5</accession>
<dbReference type="VEuPathDB" id="FungiDB:LELG_01792"/>
<dbReference type="OMA" id="LMFAHNY"/>
<feature type="compositionally biased region" description="Low complexity" evidence="1">
    <location>
        <begin position="123"/>
        <end position="134"/>
    </location>
</feature>
<dbReference type="PANTHER" id="PTHR22794:SF2">
    <property type="entry name" value="THAP DOMAIN-CONTAINING PROTEIN 11"/>
    <property type="match status" value="1"/>
</dbReference>
<dbReference type="GeneID" id="5233723"/>
<dbReference type="GO" id="GO:0000329">
    <property type="term" value="C:fungal-type vacuole membrane"/>
    <property type="evidence" value="ECO:0007669"/>
    <property type="project" value="TreeGrafter"/>
</dbReference>
<feature type="compositionally biased region" description="Low complexity" evidence="1">
    <location>
        <begin position="236"/>
        <end position="261"/>
    </location>
</feature>
<dbReference type="HOGENOM" id="CLU_416198_0_0_1"/>
<gene>
    <name evidence="2" type="ORF">LELG_01792</name>
</gene>
<dbReference type="AlphaFoldDB" id="A5DWQ5"/>
<feature type="compositionally biased region" description="Polar residues" evidence="1">
    <location>
        <begin position="1"/>
        <end position="33"/>
    </location>
</feature>
<dbReference type="InterPro" id="IPR018857">
    <property type="entry name" value="TORC1_cplx_su_TCO89"/>
</dbReference>
<protein>
    <recommendedName>
        <fullName evidence="4">Target of rapamycin complex 1 subunit TCO89</fullName>
    </recommendedName>
</protein>
<dbReference type="eggNOG" id="ENOG502QR2V">
    <property type="taxonomic scope" value="Eukaryota"/>
</dbReference>
<feature type="compositionally biased region" description="Low complexity" evidence="1">
    <location>
        <begin position="404"/>
        <end position="434"/>
    </location>
</feature>
<organism evidence="2 3">
    <name type="scientific">Lodderomyces elongisporus (strain ATCC 11503 / CBS 2605 / JCM 1781 / NBRC 1676 / NRRL YB-4239)</name>
    <name type="common">Yeast</name>
    <name type="synonym">Saccharomyces elongisporus</name>
    <dbReference type="NCBI Taxonomy" id="379508"/>
    <lineage>
        <taxon>Eukaryota</taxon>
        <taxon>Fungi</taxon>
        <taxon>Dikarya</taxon>
        <taxon>Ascomycota</taxon>
        <taxon>Saccharomycotina</taxon>
        <taxon>Pichiomycetes</taxon>
        <taxon>Debaryomycetaceae</taxon>
        <taxon>Candida/Lodderomyces clade</taxon>
        <taxon>Lodderomyces</taxon>
    </lineage>
</organism>
<feature type="region of interest" description="Disordered" evidence="1">
    <location>
        <begin position="231"/>
        <end position="291"/>
    </location>
</feature>
<dbReference type="KEGG" id="lel:PVL30_001766"/>
<dbReference type="PANTHER" id="PTHR22794">
    <property type="entry name" value="THAP DOMAIN PROTEIN 11"/>
    <property type="match status" value="1"/>
</dbReference>
<feature type="compositionally biased region" description="Polar residues" evidence="1">
    <location>
        <begin position="457"/>
        <end position="466"/>
    </location>
</feature>
<dbReference type="GO" id="GO:0031931">
    <property type="term" value="C:TORC1 complex"/>
    <property type="evidence" value="ECO:0007669"/>
    <property type="project" value="InterPro"/>
</dbReference>
<feature type="compositionally biased region" description="Polar residues" evidence="1">
    <location>
        <begin position="696"/>
        <end position="723"/>
    </location>
</feature>
<dbReference type="Pfam" id="PF10452">
    <property type="entry name" value="TCO89"/>
    <property type="match status" value="1"/>
</dbReference>
<evidence type="ECO:0000256" key="1">
    <source>
        <dbReference type="SAM" id="MobiDB-lite"/>
    </source>
</evidence>
<dbReference type="EMBL" id="CH981525">
    <property type="protein sequence ID" value="EDK43613.1"/>
    <property type="molecule type" value="Genomic_DNA"/>
</dbReference>
<dbReference type="Proteomes" id="UP000001996">
    <property type="component" value="Unassembled WGS sequence"/>
</dbReference>
<feature type="compositionally biased region" description="Polar residues" evidence="1">
    <location>
        <begin position="362"/>
        <end position="375"/>
    </location>
</feature>
<feature type="region of interest" description="Disordered" evidence="1">
    <location>
        <begin position="1"/>
        <end position="134"/>
    </location>
</feature>
<feature type="region of interest" description="Disordered" evidence="1">
    <location>
        <begin position="147"/>
        <end position="186"/>
    </location>
</feature>
<feature type="compositionally biased region" description="Acidic residues" evidence="1">
    <location>
        <begin position="157"/>
        <end position="168"/>
    </location>
</feature>
<evidence type="ECO:0008006" key="4">
    <source>
        <dbReference type="Google" id="ProtNLM"/>
    </source>
</evidence>
<dbReference type="OrthoDB" id="5430106at2759"/>
<feature type="compositionally biased region" description="Basic residues" evidence="1">
    <location>
        <begin position="724"/>
        <end position="733"/>
    </location>
</feature>
<dbReference type="InParanoid" id="A5DWQ5"/>
<keyword evidence="3" id="KW-1185">Reference proteome</keyword>
<evidence type="ECO:0000313" key="2">
    <source>
        <dbReference type="EMBL" id="EDK43613.1"/>
    </source>
</evidence>
<feature type="compositionally biased region" description="Basic and acidic residues" evidence="1">
    <location>
        <begin position="437"/>
        <end position="451"/>
    </location>
</feature>
<dbReference type="GO" id="GO:0031929">
    <property type="term" value="P:TOR signaling"/>
    <property type="evidence" value="ECO:0007669"/>
    <property type="project" value="InterPro"/>
</dbReference>